<dbReference type="GO" id="GO:0015774">
    <property type="term" value="P:polysaccharide transport"/>
    <property type="evidence" value="ECO:0007669"/>
    <property type="project" value="InterPro"/>
</dbReference>
<dbReference type="Gene3D" id="3.90.550.10">
    <property type="entry name" value="Spore Coat Polysaccharide Biosynthesis Protein SpsA, Chain A"/>
    <property type="match status" value="1"/>
</dbReference>
<gene>
    <name evidence="4" type="ORF">DX908_14720</name>
</gene>
<organism evidence="4 5">
    <name type="scientific">Parvularcula marina</name>
    <dbReference type="NCBI Taxonomy" id="2292771"/>
    <lineage>
        <taxon>Bacteria</taxon>
        <taxon>Pseudomonadati</taxon>
        <taxon>Pseudomonadota</taxon>
        <taxon>Alphaproteobacteria</taxon>
        <taxon>Parvularculales</taxon>
        <taxon>Parvularculaceae</taxon>
        <taxon>Parvularcula</taxon>
    </lineage>
</organism>
<sequence>MSQEEGDAYLNFRDFLDLGSERLKQAVDIREKVLSLRQKEVISSYSVDVLESGYGANLGGLFRGLKSIDEGLYASDANMLSHGTLLRSQKSSNFRAGKVFGGYKSENNIVLYETGFLASVYGWIHSFKNRRPEMSCLGYVYDDIAHYFMTDYPNRLIQKLNSDAELSDAESARAEGLIRRIVDRRISKYNAQPFTAPAMTEGYSRRVLVCDQSYADASTIYGKINTHGFESMLLAAIQENPDAEILVKSHPDTYWEKSELKRENRAGYFEHLRDTGRVRILREPVNPYTLFDLVDTVYVGTSQMGLEALFAGKKVVCFGAPFYAGWGLTDDRQPVPHRHRNRSLIELFHYFYDWYTIYHVPGCAVPSRIEDALDFIEQHRPYAPPIALPATERPPKISVILPVYGVEQYIEECLRSIQRQTLEDIEIIPVNDQSPDGSQAIIDRLAAEDSRIRPIIMKENVGQGFARNAGIKAARGEYIWFIDSDDYLASPTHLETVYNVACEDGADLVRGRKNIERIEDSSGQHLRDRRDETEKYFDENFQKKTFAEATVLLHSRHHCQWLYRREFLQESDIKFTTPKWEERPFLLKALLSAKCISTTSSEAFIYRIRQDSTARREKTAQDYEDQIKNFEDVVELLSIAGAFGRSSELWYHANFTIAQYIHYIFCGFPYELVSAGKLNIQSEEFFDRIREVFLSTNVNSNDLVFDAYVFSKSKLKPNVYRLIFAAIRAEEYDLARTAIEEAPIPQEKLYTIYKDEPCDEFEADLQYALNLYARNGLAKELSARPDVSLGALPRIVIHIGATKTGSTFLQHYMDQNRPALLREGIWYPERGLFQQKGRPQKVAGQANFAPAAVKRDPFLLNYLLDGLRLMKGRIHTIVLSSEAFFLNAKADMLAEYFRGFDVQMIAYLRRQDEWANAQYAEFVAGGAVGRIDKEFTEWLESPETAERLNYLNVLNRWNERIGRENIIVRPYERSQFVDGDLIADFAAAANLPALAVLPWPEKSKSNSFPLGSEHLPMFRHFNKLSYPSREAYLDFVEEATRKITAYREEIGRPISKPWALADGQSEQILADHASVNESIARHYMGREDGRLFEDMTPRAGEPAPTAFDAREFEILSNAYEYQLNKAATKKPKPKAKPAAPQKVVTETVTLQAVPKLAPGAVNYGLFGWRKKFLAPIVGRYLKPRIPTPLYRIYDKEPSLYFNSLPHVNRNLAHRVVFPRGSVYGPFGITKIWVPIASAVIGAWRGDRMRSTFEQDPVMFFRNARGGMTRLIGRLLFPFGERPEDVREELRAAGFVYDWHGQHEHRADQADRIRFGQLSHGAAE</sequence>
<evidence type="ECO:0000313" key="5">
    <source>
        <dbReference type="Proteomes" id="UP000264589"/>
    </source>
</evidence>
<dbReference type="CDD" id="cd00761">
    <property type="entry name" value="Glyco_tranf_GTA_type"/>
    <property type="match status" value="1"/>
</dbReference>
<name>A0A371R7V8_9PROT</name>
<protein>
    <submittedName>
        <fullName evidence="4">Glycosyltransferase</fullName>
    </submittedName>
</protein>
<comment type="caution">
    <text evidence="4">The sequence shown here is derived from an EMBL/GenBank/DDBJ whole genome shotgun (WGS) entry which is preliminary data.</text>
</comment>
<dbReference type="PANTHER" id="PTHR22916:SF51">
    <property type="entry name" value="GLYCOSYLTRANSFERASE EPSH-RELATED"/>
    <property type="match status" value="1"/>
</dbReference>
<dbReference type="InParanoid" id="A0A371R7V8"/>
<accession>A0A371R7V8</accession>
<dbReference type="InterPro" id="IPR029044">
    <property type="entry name" value="Nucleotide-diphossugar_trans"/>
</dbReference>
<keyword evidence="1" id="KW-0328">Glycosyltransferase</keyword>
<evidence type="ECO:0000313" key="4">
    <source>
        <dbReference type="EMBL" id="RFB01533.1"/>
    </source>
</evidence>
<dbReference type="SUPFAM" id="SSF53448">
    <property type="entry name" value="Nucleotide-diphospho-sugar transferases"/>
    <property type="match status" value="1"/>
</dbReference>
<dbReference type="Proteomes" id="UP000264589">
    <property type="component" value="Unassembled WGS sequence"/>
</dbReference>
<dbReference type="GO" id="GO:0000271">
    <property type="term" value="P:polysaccharide biosynthetic process"/>
    <property type="evidence" value="ECO:0007669"/>
    <property type="project" value="InterPro"/>
</dbReference>
<dbReference type="Pfam" id="PF00535">
    <property type="entry name" value="Glycos_transf_2"/>
    <property type="match status" value="1"/>
</dbReference>
<reference evidence="4 5" key="1">
    <citation type="submission" date="2018-08" db="EMBL/GenBank/DDBJ databases">
        <title>Parvularcula sp. SM1705, isolated from surface water of the South Sea China.</title>
        <authorList>
            <person name="Sun L."/>
        </authorList>
    </citation>
    <scope>NUCLEOTIDE SEQUENCE [LARGE SCALE GENOMIC DNA]</scope>
    <source>
        <strain evidence="4 5">SM1705</strain>
    </source>
</reference>
<keyword evidence="2 4" id="KW-0808">Transferase</keyword>
<dbReference type="GO" id="GO:0016758">
    <property type="term" value="F:hexosyltransferase activity"/>
    <property type="evidence" value="ECO:0007669"/>
    <property type="project" value="UniProtKB-ARBA"/>
</dbReference>
<dbReference type="InterPro" id="IPR007833">
    <property type="entry name" value="Capsule_polysaccharide_synth"/>
</dbReference>
<evidence type="ECO:0000256" key="2">
    <source>
        <dbReference type="ARBA" id="ARBA00022679"/>
    </source>
</evidence>
<dbReference type="RefSeq" id="WP_116393249.1">
    <property type="nucleotide sequence ID" value="NZ_QUQO01000002.1"/>
</dbReference>
<dbReference type="EMBL" id="QUQO01000002">
    <property type="protein sequence ID" value="RFB01533.1"/>
    <property type="molecule type" value="Genomic_DNA"/>
</dbReference>
<evidence type="ECO:0000259" key="3">
    <source>
        <dbReference type="Pfam" id="PF00535"/>
    </source>
</evidence>
<dbReference type="SUPFAM" id="SSF52540">
    <property type="entry name" value="P-loop containing nucleoside triphosphate hydrolases"/>
    <property type="match status" value="1"/>
</dbReference>
<dbReference type="Gene3D" id="3.40.50.300">
    <property type="entry name" value="P-loop containing nucleotide triphosphate hydrolases"/>
    <property type="match status" value="1"/>
</dbReference>
<dbReference type="Pfam" id="PF05159">
    <property type="entry name" value="Capsule_synth"/>
    <property type="match status" value="1"/>
</dbReference>
<feature type="domain" description="Glycosyltransferase 2-like" evidence="3">
    <location>
        <begin position="398"/>
        <end position="570"/>
    </location>
</feature>
<proteinExistence type="predicted"/>
<dbReference type="OrthoDB" id="543755at2"/>
<dbReference type="InterPro" id="IPR001173">
    <property type="entry name" value="Glyco_trans_2-like"/>
</dbReference>
<dbReference type="InterPro" id="IPR027417">
    <property type="entry name" value="P-loop_NTPase"/>
</dbReference>
<keyword evidence="5" id="KW-1185">Reference proteome</keyword>
<evidence type="ECO:0000256" key="1">
    <source>
        <dbReference type="ARBA" id="ARBA00022676"/>
    </source>
</evidence>
<dbReference type="PANTHER" id="PTHR22916">
    <property type="entry name" value="GLYCOSYLTRANSFERASE"/>
    <property type="match status" value="1"/>
</dbReference>